<organism evidence="2 3">
    <name type="scientific">Aspergillus ibericus CBS 121593</name>
    <dbReference type="NCBI Taxonomy" id="1448316"/>
    <lineage>
        <taxon>Eukaryota</taxon>
        <taxon>Fungi</taxon>
        <taxon>Dikarya</taxon>
        <taxon>Ascomycota</taxon>
        <taxon>Pezizomycotina</taxon>
        <taxon>Eurotiomycetes</taxon>
        <taxon>Eurotiomycetidae</taxon>
        <taxon>Eurotiales</taxon>
        <taxon>Aspergillaceae</taxon>
        <taxon>Aspergillus</taxon>
        <taxon>Aspergillus subgen. Circumdati</taxon>
    </lineage>
</organism>
<protein>
    <recommendedName>
        <fullName evidence="1">Protein kinase domain-containing protein</fullName>
    </recommendedName>
</protein>
<evidence type="ECO:0000313" key="3">
    <source>
        <dbReference type="Proteomes" id="UP000249402"/>
    </source>
</evidence>
<dbReference type="GeneID" id="37228264"/>
<dbReference type="Proteomes" id="UP000249402">
    <property type="component" value="Unassembled WGS sequence"/>
</dbReference>
<dbReference type="GO" id="GO:0004672">
    <property type="term" value="F:protein kinase activity"/>
    <property type="evidence" value="ECO:0007669"/>
    <property type="project" value="InterPro"/>
</dbReference>
<feature type="domain" description="Protein kinase" evidence="1">
    <location>
        <begin position="80"/>
        <end position="335"/>
    </location>
</feature>
<dbReference type="AlphaFoldDB" id="A0A395GP69"/>
<dbReference type="PROSITE" id="PS50011">
    <property type="entry name" value="PROTEIN_KINASE_DOM"/>
    <property type="match status" value="1"/>
</dbReference>
<gene>
    <name evidence="2" type="ORF">BO80DRAFT_482329</name>
</gene>
<accession>A0A395GP69</accession>
<dbReference type="Gene3D" id="1.10.510.10">
    <property type="entry name" value="Transferase(Phosphotransferase) domain 1"/>
    <property type="match status" value="1"/>
</dbReference>
<proteinExistence type="predicted"/>
<evidence type="ECO:0000313" key="2">
    <source>
        <dbReference type="EMBL" id="RAK97310.1"/>
    </source>
</evidence>
<dbReference type="OrthoDB" id="4267316at2759"/>
<dbReference type="SUPFAM" id="SSF56112">
    <property type="entry name" value="Protein kinase-like (PK-like)"/>
    <property type="match status" value="1"/>
</dbReference>
<name>A0A395GP69_9EURO</name>
<dbReference type="EMBL" id="KZ824464">
    <property type="protein sequence ID" value="RAK97310.1"/>
    <property type="molecule type" value="Genomic_DNA"/>
</dbReference>
<reference evidence="2 3" key="1">
    <citation type="submission" date="2018-02" db="EMBL/GenBank/DDBJ databases">
        <title>The genomes of Aspergillus section Nigri reveals drivers in fungal speciation.</title>
        <authorList>
            <consortium name="DOE Joint Genome Institute"/>
            <person name="Vesth T.C."/>
            <person name="Nybo J."/>
            <person name="Theobald S."/>
            <person name="Brandl J."/>
            <person name="Frisvad J.C."/>
            <person name="Nielsen K.F."/>
            <person name="Lyhne E.K."/>
            <person name="Kogle M.E."/>
            <person name="Kuo A."/>
            <person name="Riley R."/>
            <person name="Clum A."/>
            <person name="Nolan M."/>
            <person name="Lipzen A."/>
            <person name="Salamov A."/>
            <person name="Henrissat B."/>
            <person name="Wiebenga A."/>
            <person name="De vries R.P."/>
            <person name="Grigoriev I.V."/>
            <person name="Mortensen U.H."/>
            <person name="Andersen M.R."/>
            <person name="Baker S.E."/>
        </authorList>
    </citation>
    <scope>NUCLEOTIDE SEQUENCE [LARGE SCALE GENOMIC DNA]</scope>
    <source>
        <strain evidence="2 3">CBS 121593</strain>
    </source>
</reference>
<dbReference type="InterPro" id="IPR000719">
    <property type="entry name" value="Prot_kinase_dom"/>
</dbReference>
<dbReference type="GO" id="GO:0005524">
    <property type="term" value="F:ATP binding"/>
    <property type="evidence" value="ECO:0007669"/>
    <property type="project" value="InterPro"/>
</dbReference>
<evidence type="ECO:0000259" key="1">
    <source>
        <dbReference type="PROSITE" id="PS50011"/>
    </source>
</evidence>
<dbReference type="InterPro" id="IPR011009">
    <property type="entry name" value="Kinase-like_dom_sf"/>
</dbReference>
<sequence length="335" mass="38835">MAFSLEYNTFNGILKPDLPYIKGYEFSATEHFPPEPQINHFFSLTPDEAAKRITTDVLTRSLSRKPILGQLGSRCLRLEIRMAIRVGDEITSQIILVDVISGHLSNTPVVAKLYDPLYHDHSDNYVDPFLFVDVEYARESAAYRYLQSQGQKNIPEYYGSYSTEIGHSDQFRTVRLILIEHVIGSPMTSLRAKDFPDHVQKTFMKQIVDIESQLYKINLEHGDTHPRNVVIDPSEPRVTFIDFGHALIGRSSDPQDEDLERQSLPGMYISPLLRWFKTRRRLPISRFEEWITWDWNEWLFDTYSSDKENMTLEMAQRWLPAGVRQQFLSIGDGPS</sequence>
<keyword evidence="3" id="KW-1185">Reference proteome</keyword>
<dbReference type="VEuPathDB" id="FungiDB:BO80DRAFT_482329"/>
<dbReference type="RefSeq" id="XP_025571638.1">
    <property type="nucleotide sequence ID" value="XM_025723399.1"/>
</dbReference>